<keyword evidence="5" id="KW-1003">Cell membrane</keyword>
<dbReference type="PROSITE" id="PS50001">
    <property type="entry name" value="SH2"/>
    <property type="match status" value="1"/>
</dbReference>
<dbReference type="Gene3D" id="3.30.505.10">
    <property type="entry name" value="SH2 domain"/>
    <property type="match status" value="1"/>
</dbReference>
<dbReference type="GeneID" id="20195855"/>
<dbReference type="HOGENOM" id="CLU_079452_4_2_1"/>
<keyword evidence="7" id="KW-0341">Growth regulation</keyword>
<dbReference type="EnsemblMetazoa" id="HelroT124246">
    <property type="protein sequence ID" value="HelroP124246"/>
    <property type="gene ID" value="HelroG124246"/>
</dbReference>
<evidence type="ECO:0000256" key="7">
    <source>
        <dbReference type="ARBA" id="ARBA00022604"/>
    </source>
</evidence>
<proteinExistence type="predicted"/>
<reference evidence="21" key="1">
    <citation type="submission" date="2012-12" db="EMBL/GenBank/DDBJ databases">
        <authorList>
            <person name="Hellsten U."/>
            <person name="Grimwood J."/>
            <person name="Chapman J.A."/>
            <person name="Shapiro H."/>
            <person name="Aerts A."/>
            <person name="Otillar R.P."/>
            <person name="Terry A.Y."/>
            <person name="Boore J.L."/>
            <person name="Simakov O."/>
            <person name="Marletaz F."/>
            <person name="Cho S.-J."/>
            <person name="Edsinger-Gonzales E."/>
            <person name="Havlak P."/>
            <person name="Kuo D.-H."/>
            <person name="Larsson T."/>
            <person name="Lv J."/>
            <person name="Arendt D."/>
            <person name="Savage R."/>
            <person name="Osoegawa K."/>
            <person name="de Jong P."/>
            <person name="Lindberg D.R."/>
            <person name="Seaver E.C."/>
            <person name="Weisblat D.A."/>
            <person name="Putnam N.H."/>
            <person name="Grigoriev I.V."/>
            <person name="Rokhsar D.S."/>
        </authorList>
    </citation>
    <scope>NUCLEOTIDE SEQUENCE</scope>
</reference>
<dbReference type="eggNOG" id="KOG4566">
    <property type="taxonomic scope" value="Eukaryota"/>
</dbReference>
<protein>
    <recommendedName>
        <fullName evidence="15">Suppressor of cytokine signaling 7</fullName>
    </recommendedName>
</protein>
<dbReference type="EMBL" id="KB096365">
    <property type="protein sequence ID" value="ESO05250.1"/>
    <property type="molecule type" value="Genomic_DNA"/>
</dbReference>
<dbReference type="Pfam" id="PF00017">
    <property type="entry name" value="SH2"/>
    <property type="match status" value="1"/>
</dbReference>
<organism evidence="20 21">
    <name type="scientific">Helobdella robusta</name>
    <name type="common">Californian leech</name>
    <dbReference type="NCBI Taxonomy" id="6412"/>
    <lineage>
        <taxon>Eukaryota</taxon>
        <taxon>Metazoa</taxon>
        <taxon>Spiralia</taxon>
        <taxon>Lophotrochozoa</taxon>
        <taxon>Annelida</taxon>
        <taxon>Clitellata</taxon>
        <taxon>Hirudinea</taxon>
        <taxon>Rhynchobdellida</taxon>
        <taxon>Glossiphoniidae</taxon>
        <taxon>Helobdella</taxon>
    </lineage>
</organism>
<dbReference type="KEGG" id="hro:HELRODRAFT_124246"/>
<keyword evidence="6" id="KW-0963">Cytoplasm</keyword>
<dbReference type="GO" id="GO:0005634">
    <property type="term" value="C:nucleus"/>
    <property type="evidence" value="ECO:0007669"/>
    <property type="project" value="UniProtKB-SubCell"/>
</dbReference>
<dbReference type="Pfam" id="PF07525">
    <property type="entry name" value="SOCS_box"/>
    <property type="match status" value="1"/>
</dbReference>
<feature type="domain" description="SH2" evidence="17">
    <location>
        <begin position="12"/>
        <end position="119"/>
    </location>
</feature>
<dbReference type="GO" id="GO:0009968">
    <property type="term" value="P:negative regulation of signal transduction"/>
    <property type="evidence" value="ECO:0007669"/>
    <property type="project" value="UniProtKB-KW"/>
</dbReference>
<dbReference type="FunFam" id="3.30.505.10:FF:000029">
    <property type="entry name" value="Suppressor of cytokine signaling 7"/>
    <property type="match status" value="1"/>
</dbReference>
<accession>T1EH05</accession>
<evidence type="ECO:0000256" key="3">
    <source>
        <dbReference type="ARBA" id="ARBA00004496"/>
    </source>
</evidence>
<evidence type="ECO:0000256" key="8">
    <source>
        <dbReference type="ARBA" id="ARBA00022700"/>
    </source>
</evidence>
<dbReference type="RefSeq" id="XP_009016565.1">
    <property type="nucleotide sequence ID" value="XM_009018317.1"/>
</dbReference>
<dbReference type="GO" id="GO:0035556">
    <property type="term" value="P:intracellular signal transduction"/>
    <property type="evidence" value="ECO:0007669"/>
    <property type="project" value="InterPro"/>
</dbReference>
<evidence type="ECO:0000256" key="1">
    <source>
        <dbReference type="ARBA" id="ARBA00004123"/>
    </source>
</evidence>
<dbReference type="GO" id="GO:0035591">
    <property type="term" value="F:signaling adaptor activity"/>
    <property type="evidence" value="ECO:0000318"/>
    <property type="project" value="GO_Central"/>
</dbReference>
<dbReference type="SUPFAM" id="SSF55550">
    <property type="entry name" value="SH2 domain"/>
    <property type="match status" value="1"/>
</dbReference>
<evidence type="ECO:0000256" key="11">
    <source>
        <dbReference type="ARBA" id="ARBA00023136"/>
    </source>
</evidence>
<dbReference type="PANTHER" id="PTHR10155">
    <property type="entry name" value="PHOSPHATIDYLINOSITOL 3-KINASE REGULATORY SUBUNIT"/>
    <property type="match status" value="1"/>
</dbReference>
<evidence type="ECO:0000313" key="21">
    <source>
        <dbReference type="Proteomes" id="UP000015101"/>
    </source>
</evidence>
<dbReference type="InterPro" id="IPR036860">
    <property type="entry name" value="SH2_dom_sf"/>
</dbReference>
<dbReference type="GO" id="GO:0005886">
    <property type="term" value="C:plasma membrane"/>
    <property type="evidence" value="ECO:0007669"/>
    <property type="project" value="UniProtKB-SubCell"/>
</dbReference>
<dbReference type="SUPFAM" id="SSF158235">
    <property type="entry name" value="SOCS box-like"/>
    <property type="match status" value="1"/>
</dbReference>
<comment type="subcellular location">
    <subcellularLocation>
        <location evidence="2">Cell membrane</location>
        <topology evidence="2">Peripheral membrane protein</topology>
        <orientation evidence="2">Cytoplasmic side</orientation>
    </subcellularLocation>
    <subcellularLocation>
        <location evidence="3">Cytoplasm</location>
    </subcellularLocation>
    <subcellularLocation>
        <location evidence="1">Nucleus</location>
    </subcellularLocation>
</comment>
<keyword evidence="12" id="KW-0539">Nucleus</keyword>
<dbReference type="InterPro" id="IPR000980">
    <property type="entry name" value="SH2"/>
</dbReference>
<dbReference type="SMART" id="SM00969">
    <property type="entry name" value="SOCS_box"/>
    <property type="match status" value="1"/>
</dbReference>
<gene>
    <name evidence="20" type="primary">20195855</name>
    <name evidence="19" type="ORF">HELRODRAFT_124246</name>
</gene>
<evidence type="ECO:0000256" key="16">
    <source>
        <dbReference type="PROSITE-ProRule" id="PRU00191"/>
    </source>
</evidence>
<evidence type="ECO:0000256" key="13">
    <source>
        <dbReference type="ARBA" id="ARBA00059017"/>
    </source>
</evidence>
<evidence type="ECO:0000313" key="19">
    <source>
        <dbReference type="EMBL" id="ESO05250.1"/>
    </source>
</evidence>
<keyword evidence="10 16" id="KW-0727">SH2 domain</keyword>
<dbReference type="PROSITE" id="PS50225">
    <property type="entry name" value="SOCS"/>
    <property type="match status" value="1"/>
</dbReference>
<name>T1EH05_HELRO</name>
<evidence type="ECO:0000256" key="9">
    <source>
        <dbReference type="ARBA" id="ARBA00022786"/>
    </source>
</evidence>
<dbReference type="SMART" id="SM00253">
    <property type="entry name" value="SOCS"/>
    <property type="match status" value="1"/>
</dbReference>
<dbReference type="PANTHER" id="PTHR10155:SF32">
    <property type="entry name" value="LP02169P"/>
    <property type="match status" value="1"/>
</dbReference>
<dbReference type="AlphaFoldDB" id="T1EH05"/>
<keyword evidence="11" id="KW-0472">Membrane</keyword>
<dbReference type="OMA" id="YAQHESE"/>
<evidence type="ECO:0000259" key="18">
    <source>
        <dbReference type="PROSITE" id="PS50225"/>
    </source>
</evidence>
<evidence type="ECO:0000256" key="4">
    <source>
        <dbReference type="ARBA" id="ARBA00004906"/>
    </source>
</evidence>
<keyword evidence="8" id="KW-0734">Signal transduction inhibitor</keyword>
<comment type="function">
    <text evidence="13">Substrate-recognition component of a cullin-5-RING E3 ubiquitin-protein ligase complex (ECS complex, also named CRL5 complex), which mediates the ubiquitination and subsequent proteasomal degradation of target proteins, such as DAB1 and IRS1. Specifically recognizes and binds phosphorylated proteins via its SH2 domain, promoting their ubiquitination. The ECS(SOCS7) complex acts as a key regulator of reelin signaling by mediating ubiquitination and degradation of phosphorylated DAB1 in the cortical plate of the developing cerebral cortex, thereby regulating neuron positioning during cortex development. Functions in insulin signaling and glucose homeostasis through IRS1 ubiquitination and subsequent proteasomal degradation. Also inhibits prolactin, growth hormone and leptin signaling by preventing STAT3 and STAT5 activation, sequestering them in the cytoplasm and reducing their binding to DNA.</text>
</comment>
<evidence type="ECO:0000256" key="5">
    <source>
        <dbReference type="ARBA" id="ARBA00022475"/>
    </source>
</evidence>
<comment type="pathway">
    <text evidence="4">Protein modification; protein ubiquitination.</text>
</comment>
<sequence>TKELLQLSRYGWYWGPISRLEAEEKLNGQADGTFLVRDSSDDHHLLSLSFRSHNVTLHTRIEHCDGVFSFYAQHESEGRSSIVELIESSVADSQGGVFCYSRARHPGSPSFPVRLVKPLSRLANVKSLQYLCRFFIRQNTRVDLIQKLPLPLSVRQWLEERQY</sequence>
<dbReference type="InParanoid" id="T1EH05"/>
<evidence type="ECO:0000256" key="6">
    <source>
        <dbReference type="ARBA" id="ARBA00022490"/>
    </source>
</evidence>
<evidence type="ECO:0000256" key="2">
    <source>
        <dbReference type="ARBA" id="ARBA00004413"/>
    </source>
</evidence>
<evidence type="ECO:0000256" key="14">
    <source>
        <dbReference type="ARBA" id="ARBA00062788"/>
    </source>
</evidence>
<dbReference type="GO" id="GO:0005737">
    <property type="term" value="C:cytoplasm"/>
    <property type="evidence" value="ECO:0007669"/>
    <property type="project" value="UniProtKB-SubCell"/>
</dbReference>
<keyword evidence="9" id="KW-0833">Ubl conjugation pathway</keyword>
<reference evidence="19 21" key="2">
    <citation type="journal article" date="2013" name="Nature">
        <title>Insights into bilaterian evolution from three spiralian genomes.</title>
        <authorList>
            <person name="Simakov O."/>
            <person name="Marletaz F."/>
            <person name="Cho S.J."/>
            <person name="Edsinger-Gonzales E."/>
            <person name="Havlak P."/>
            <person name="Hellsten U."/>
            <person name="Kuo D.H."/>
            <person name="Larsson T."/>
            <person name="Lv J."/>
            <person name="Arendt D."/>
            <person name="Savage R."/>
            <person name="Osoegawa K."/>
            <person name="de Jong P."/>
            <person name="Grimwood J."/>
            <person name="Chapman J.A."/>
            <person name="Shapiro H."/>
            <person name="Aerts A."/>
            <person name="Otillar R.P."/>
            <person name="Terry A.Y."/>
            <person name="Boore J.L."/>
            <person name="Grigoriev I.V."/>
            <person name="Lindberg D.R."/>
            <person name="Seaver E.C."/>
            <person name="Weisblat D.A."/>
            <person name="Putnam N.H."/>
            <person name="Rokhsar D.S."/>
        </authorList>
    </citation>
    <scope>NUCLEOTIDE SEQUENCE</scope>
</reference>
<evidence type="ECO:0000256" key="12">
    <source>
        <dbReference type="ARBA" id="ARBA00023242"/>
    </source>
</evidence>
<dbReference type="Proteomes" id="UP000015101">
    <property type="component" value="Unassembled WGS sequence"/>
</dbReference>
<reference evidence="20" key="3">
    <citation type="submission" date="2015-06" db="UniProtKB">
        <authorList>
            <consortium name="EnsemblMetazoa"/>
        </authorList>
    </citation>
    <scope>IDENTIFICATION</scope>
</reference>
<dbReference type="STRING" id="6412.T1EH05"/>
<dbReference type="EMBL" id="AMQM01003904">
    <property type="status" value="NOT_ANNOTATED_CDS"/>
    <property type="molecule type" value="Genomic_DNA"/>
</dbReference>
<dbReference type="OrthoDB" id="5979828at2759"/>
<evidence type="ECO:0000256" key="15">
    <source>
        <dbReference type="ARBA" id="ARBA00070642"/>
    </source>
</evidence>
<keyword evidence="21" id="KW-1185">Reference proteome</keyword>
<evidence type="ECO:0000256" key="10">
    <source>
        <dbReference type="ARBA" id="ARBA00022999"/>
    </source>
</evidence>
<dbReference type="CTD" id="20195855"/>
<comment type="subunit">
    <text evidence="14">Substrate-recognition component of the ECS(SOCS7) complex, composed of SOCS7, CUL5, ELOB, ELOC and RNF7/RBX2. Interacts, via the third proline-rich region, with the second SH3 domain of the adapter protein NCK1. Also interacts with GRB2, INSR, PLCG1, SORBS3/vinexin, and phosphorylated STAT3 and STAT5. Interacts with SEPT6. Interacts with phosphorylated IRS4 and PIK3R1.</text>
</comment>
<evidence type="ECO:0000259" key="17">
    <source>
        <dbReference type="PROSITE" id="PS50001"/>
    </source>
</evidence>
<feature type="domain" description="SOCS box" evidence="18">
    <location>
        <begin position="114"/>
        <end position="163"/>
    </location>
</feature>
<dbReference type="SMART" id="SM00252">
    <property type="entry name" value="SH2"/>
    <property type="match status" value="1"/>
</dbReference>
<dbReference type="InterPro" id="IPR036036">
    <property type="entry name" value="SOCS_box-like_dom_sf"/>
</dbReference>
<dbReference type="InterPro" id="IPR001496">
    <property type="entry name" value="SOCS_box"/>
</dbReference>
<evidence type="ECO:0000313" key="20">
    <source>
        <dbReference type="EnsemblMetazoa" id="HelroP124246"/>
    </source>
</evidence>